<keyword evidence="8 9" id="KW-0051">Antiviral defense</keyword>
<dbReference type="SUPFAM" id="SSF143430">
    <property type="entry name" value="TTP0101/SSO1404-like"/>
    <property type="match status" value="1"/>
</dbReference>
<sequence length="97" mass="11884">MGEIRNCYIICYDIRCPKRWRKAYKLLEGYGERIQYSIFRCVMNQRDREKLRWELETILAKEDCILFVRLSDRCVQDIPKYNRPGTWENTDKPFLIV</sequence>
<keyword evidence="7 9" id="KW-0460">Magnesium</keyword>
<evidence type="ECO:0000313" key="10">
    <source>
        <dbReference type="EMBL" id="KAF3886468.1"/>
    </source>
</evidence>
<dbReference type="EMBL" id="JHEG02000048">
    <property type="protein sequence ID" value="KIE10493.1"/>
    <property type="molecule type" value="Genomic_DNA"/>
</dbReference>
<reference evidence="10" key="2">
    <citation type="submission" date="2019-11" db="EMBL/GenBank/DDBJ databases">
        <title>Improved Assembly of Tolypothrix boutellei genome.</title>
        <authorList>
            <person name="Sarangi A.N."/>
            <person name="Mukherjee M."/>
            <person name="Ghosh S."/>
            <person name="Singh D."/>
            <person name="Das A."/>
            <person name="Kant S."/>
            <person name="Prusty A."/>
            <person name="Tripathy S."/>
        </authorList>
    </citation>
    <scope>NUCLEOTIDE SEQUENCE</scope>
    <source>
        <strain evidence="10">VB521301</strain>
    </source>
</reference>
<evidence type="ECO:0000256" key="3">
    <source>
        <dbReference type="ARBA" id="ARBA00022722"/>
    </source>
</evidence>
<keyword evidence="12" id="KW-1185">Reference proteome</keyword>
<dbReference type="CDD" id="cd09725">
    <property type="entry name" value="Cas2_I_II_III"/>
    <property type="match status" value="1"/>
</dbReference>
<dbReference type="Pfam" id="PF09827">
    <property type="entry name" value="CRISPR_Cas2"/>
    <property type="match status" value="1"/>
</dbReference>
<evidence type="ECO:0000256" key="4">
    <source>
        <dbReference type="ARBA" id="ARBA00022723"/>
    </source>
</evidence>
<feature type="binding site" evidence="9">
    <location>
        <position position="13"/>
    </location>
    <ligand>
        <name>Mg(2+)</name>
        <dbReference type="ChEBI" id="CHEBI:18420"/>
        <note>catalytic</note>
    </ligand>
</feature>
<keyword evidence="3 9" id="KW-0540">Nuclease</keyword>
<dbReference type="EC" id="3.1.-.-" evidence="9"/>
<evidence type="ECO:0000313" key="11">
    <source>
        <dbReference type="EMBL" id="KIE10493.1"/>
    </source>
</evidence>
<keyword evidence="6 9" id="KW-0378">Hydrolase</keyword>
<dbReference type="PANTHER" id="PTHR34405:SF3">
    <property type="entry name" value="CRISPR-ASSOCIATED ENDORIBONUCLEASE CAS2 3"/>
    <property type="match status" value="1"/>
</dbReference>
<comment type="cofactor">
    <cofactor evidence="1 9">
        <name>Mg(2+)</name>
        <dbReference type="ChEBI" id="CHEBI:18420"/>
    </cofactor>
</comment>
<evidence type="ECO:0000313" key="12">
    <source>
        <dbReference type="Proteomes" id="UP000029738"/>
    </source>
</evidence>
<evidence type="ECO:0000256" key="9">
    <source>
        <dbReference type="HAMAP-Rule" id="MF_01471"/>
    </source>
</evidence>
<dbReference type="HAMAP" id="MF_01471">
    <property type="entry name" value="Cas2"/>
    <property type="match status" value="1"/>
</dbReference>
<keyword evidence="4 9" id="KW-0479">Metal-binding</keyword>
<dbReference type="EMBL" id="JHEG04000001">
    <property type="protein sequence ID" value="KAF3886468.1"/>
    <property type="molecule type" value="Genomic_DNA"/>
</dbReference>
<evidence type="ECO:0000256" key="7">
    <source>
        <dbReference type="ARBA" id="ARBA00022842"/>
    </source>
</evidence>
<protein>
    <recommendedName>
        <fullName evidence="9">CRISPR-associated endoribonuclease Cas2</fullName>
        <ecNumber evidence="9">3.1.-.-</ecNumber>
    </recommendedName>
</protein>
<comment type="caution">
    <text evidence="11">The sequence shown here is derived from an EMBL/GenBank/DDBJ whole genome shotgun (WGS) entry which is preliminary data.</text>
</comment>
<dbReference type="InterPro" id="IPR019199">
    <property type="entry name" value="Virulence_VapD/CRISPR_Cas2"/>
</dbReference>
<dbReference type="GO" id="GO:0004521">
    <property type="term" value="F:RNA endonuclease activity"/>
    <property type="evidence" value="ECO:0007669"/>
    <property type="project" value="InterPro"/>
</dbReference>
<dbReference type="STRING" id="1479485.DA73_0218260"/>
<evidence type="ECO:0000256" key="5">
    <source>
        <dbReference type="ARBA" id="ARBA00022759"/>
    </source>
</evidence>
<comment type="subunit">
    <text evidence="9">Homodimer, forms a heterotetramer with a Cas1 homodimer.</text>
</comment>
<evidence type="ECO:0000256" key="8">
    <source>
        <dbReference type="ARBA" id="ARBA00023118"/>
    </source>
</evidence>
<name>A0A0C1R439_9CYAN</name>
<dbReference type="Gene3D" id="3.30.70.240">
    <property type="match status" value="1"/>
</dbReference>
<dbReference type="GO" id="GO:0043571">
    <property type="term" value="P:maintenance of CRISPR repeat elements"/>
    <property type="evidence" value="ECO:0007669"/>
    <property type="project" value="UniProtKB-UniRule"/>
</dbReference>
<dbReference type="OrthoDB" id="9798176at2"/>
<dbReference type="InterPro" id="IPR021127">
    <property type="entry name" value="CRISPR_associated_Cas2"/>
</dbReference>
<evidence type="ECO:0000256" key="1">
    <source>
        <dbReference type="ARBA" id="ARBA00001946"/>
    </source>
</evidence>
<proteinExistence type="inferred from homology"/>
<evidence type="ECO:0000256" key="2">
    <source>
        <dbReference type="ARBA" id="ARBA00009959"/>
    </source>
</evidence>
<dbReference type="Proteomes" id="UP000029738">
    <property type="component" value="Unassembled WGS sequence"/>
</dbReference>
<organism evidence="11">
    <name type="scientific">Tolypothrix bouteillei VB521301</name>
    <dbReference type="NCBI Taxonomy" id="1479485"/>
    <lineage>
        <taxon>Bacteria</taxon>
        <taxon>Bacillati</taxon>
        <taxon>Cyanobacteriota</taxon>
        <taxon>Cyanophyceae</taxon>
        <taxon>Nostocales</taxon>
        <taxon>Tolypothrichaceae</taxon>
        <taxon>Tolypothrix</taxon>
    </lineage>
</organism>
<reference evidence="11" key="1">
    <citation type="journal article" date="2015" name="Genome Announc.">
        <title>Draft Genome Sequence of Tolypothrix boutellei Strain VB521301.</title>
        <authorList>
            <person name="Chandrababunaidu M.M."/>
            <person name="Singh D."/>
            <person name="Sen D."/>
            <person name="Bhan S."/>
            <person name="Das S."/>
            <person name="Gupta A."/>
            <person name="Adhikary S.P."/>
            <person name="Tripathy S."/>
        </authorList>
    </citation>
    <scope>NUCLEOTIDE SEQUENCE</scope>
    <source>
        <strain evidence="11">VB521301</strain>
    </source>
</reference>
<dbReference type="GO" id="GO:0051607">
    <property type="term" value="P:defense response to virus"/>
    <property type="evidence" value="ECO:0007669"/>
    <property type="project" value="UniProtKB-UniRule"/>
</dbReference>
<dbReference type="AlphaFoldDB" id="A0A0C1R439"/>
<dbReference type="NCBIfam" id="TIGR01573">
    <property type="entry name" value="cas2"/>
    <property type="match status" value="1"/>
</dbReference>
<dbReference type="GO" id="GO:0016787">
    <property type="term" value="F:hydrolase activity"/>
    <property type="evidence" value="ECO:0007669"/>
    <property type="project" value="UniProtKB-KW"/>
</dbReference>
<dbReference type="PANTHER" id="PTHR34405">
    <property type="entry name" value="CRISPR-ASSOCIATED ENDORIBONUCLEASE CAS2"/>
    <property type="match status" value="1"/>
</dbReference>
<gene>
    <name evidence="9 10" type="primary">cas2</name>
    <name evidence="11" type="ORF">DA73_0218260</name>
    <name evidence="10" type="ORF">DA73_0400014010</name>
</gene>
<dbReference type="RefSeq" id="WP_038071942.1">
    <property type="nucleotide sequence ID" value="NZ_JHEG04000001.1"/>
</dbReference>
<accession>A0A0C1R439</accession>
<keyword evidence="5 9" id="KW-0255">Endonuclease</keyword>
<comment type="function">
    <text evidence="9">CRISPR (clustered regularly interspaced short palindromic repeat), is an adaptive immune system that provides protection against mobile genetic elements (viruses, transposable elements and conjugative plasmids). CRISPR clusters contain sequences complementary to antecedent mobile elements and target invading nucleic acids. CRISPR clusters are transcribed and processed into CRISPR RNA (crRNA). Functions as a ssRNA-specific endoribonuclease. Involved in the integration of spacer DNA into the CRISPR cassette.</text>
</comment>
<comment type="similarity">
    <text evidence="2 9">Belongs to the CRISPR-associated endoribonuclease Cas2 protein family.</text>
</comment>
<evidence type="ECO:0000256" key="6">
    <source>
        <dbReference type="ARBA" id="ARBA00022801"/>
    </source>
</evidence>
<dbReference type="GO" id="GO:0046872">
    <property type="term" value="F:metal ion binding"/>
    <property type="evidence" value="ECO:0007669"/>
    <property type="project" value="UniProtKB-UniRule"/>
</dbReference>